<keyword evidence="2" id="KW-0560">Oxidoreductase</keyword>
<dbReference type="SUPFAM" id="SSF56645">
    <property type="entry name" value="Acyl-CoA dehydrogenase NM domain-like"/>
    <property type="match status" value="1"/>
</dbReference>
<dbReference type="InterPro" id="IPR036250">
    <property type="entry name" value="AcylCo_DH-like_C"/>
</dbReference>
<dbReference type="PIRSF" id="PIRSF016578">
    <property type="entry name" value="HsaA"/>
    <property type="match status" value="1"/>
</dbReference>
<dbReference type="PANTHER" id="PTHR43884">
    <property type="entry name" value="ACYL-COA DEHYDROGENASE"/>
    <property type="match status" value="1"/>
</dbReference>
<dbReference type="Gene3D" id="1.10.540.10">
    <property type="entry name" value="Acyl-CoA dehydrogenase/oxidase, N-terminal domain"/>
    <property type="match status" value="1"/>
</dbReference>
<gene>
    <name evidence="7" type="ORF">DQG23_32075</name>
</gene>
<dbReference type="GO" id="GO:0003995">
    <property type="term" value="F:acyl-CoA dehydrogenase activity"/>
    <property type="evidence" value="ECO:0007669"/>
    <property type="project" value="TreeGrafter"/>
</dbReference>
<dbReference type="GO" id="GO:0050660">
    <property type="term" value="F:flavin adenine dinucleotide binding"/>
    <property type="evidence" value="ECO:0007669"/>
    <property type="project" value="InterPro"/>
</dbReference>
<evidence type="ECO:0000259" key="6">
    <source>
        <dbReference type="Pfam" id="PF08028"/>
    </source>
</evidence>
<feature type="domain" description="Acyl-CoA dehydrogenase/oxidase N-terminal" evidence="5">
    <location>
        <begin position="15"/>
        <end position="98"/>
    </location>
</feature>
<keyword evidence="8" id="KW-1185">Reference proteome</keyword>
<dbReference type="Pfam" id="PF02770">
    <property type="entry name" value="Acyl-CoA_dh_M"/>
    <property type="match status" value="1"/>
</dbReference>
<dbReference type="InterPro" id="IPR009100">
    <property type="entry name" value="AcylCoA_DH/oxidase_NM_dom_sf"/>
</dbReference>
<dbReference type="InterPro" id="IPR013786">
    <property type="entry name" value="AcylCoA_DH/ox_N"/>
</dbReference>
<evidence type="ECO:0000259" key="4">
    <source>
        <dbReference type="Pfam" id="PF02770"/>
    </source>
</evidence>
<evidence type="ECO:0000313" key="8">
    <source>
        <dbReference type="Proteomes" id="UP000250369"/>
    </source>
</evidence>
<accession>A0A329M2T7</accession>
<dbReference type="Proteomes" id="UP000250369">
    <property type="component" value="Unassembled WGS sequence"/>
</dbReference>
<evidence type="ECO:0000256" key="3">
    <source>
        <dbReference type="SAM" id="MobiDB-lite"/>
    </source>
</evidence>
<dbReference type="InterPro" id="IPR013107">
    <property type="entry name" value="Acyl-CoA_DH_C"/>
</dbReference>
<dbReference type="Pfam" id="PF08028">
    <property type="entry name" value="Acyl-CoA_dh_2"/>
    <property type="match status" value="1"/>
</dbReference>
<dbReference type="AlphaFoldDB" id="A0A329M2T7"/>
<protein>
    <submittedName>
        <fullName evidence="7">Acyl-CoA dehydrogenase</fullName>
    </submittedName>
</protein>
<dbReference type="Gene3D" id="2.40.110.10">
    <property type="entry name" value="Butyryl-CoA Dehydrogenase, subunit A, domain 2"/>
    <property type="match status" value="1"/>
</dbReference>
<keyword evidence="1" id="KW-0285">Flavoprotein</keyword>
<dbReference type="InterPro" id="IPR006091">
    <property type="entry name" value="Acyl-CoA_Oxase/DH_mid-dom"/>
</dbReference>
<feature type="domain" description="Acyl-CoA oxidase/dehydrogenase middle" evidence="4">
    <location>
        <begin position="128"/>
        <end position="219"/>
    </location>
</feature>
<dbReference type="OrthoDB" id="9785203at2"/>
<dbReference type="Gene3D" id="1.20.140.10">
    <property type="entry name" value="Butyryl-CoA Dehydrogenase, subunit A, domain 3"/>
    <property type="match status" value="1"/>
</dbReference>
<dbReference type="CDD" id="cd00567">
    <property type="entry name" value="ACAD"/>
    <property type="match status" value="1"/>
</dbReference>
<evidence type="ECO:0000256" key="2">
    <source>
        <dbReference type="ARBA" id="ARBA00023002"/>
    </source>
</evidence>
<feature type="region of interest" description="Disordered" evidence="3">
    <location>
        <begin position="127"/>
        <end position="149"/>
    </location>
</feature>
<evidence type="ECO:0000313" key="7">
    <source>
        <dbReference type="EMBL" id="RAV14204.1"/>
    </source>
</evidence>
<dbReference type="RefSeq" id="WP_113035113.1">
    <property type="nucleotide sequence ID" value="NZ_QMFB01000027.1"/>
</dbReference>
<dbReference type="PANTHER" id="PTHR43884:SF25">
    <property type="entry name" value="ACYL-COA DEHYDROGENASE YDBM-RELATED"/>
    <property type="match status" value="1"/>
</dbReference>
<dbReference type="InterPro" id="IPR046373">
    <property type="entry name" value="Acyl-CoA_Oxase/DH_mid-dom_sf"/>
</dbReference>
<dbReference type="EMBL" id="QMFB01000027">
    <property type="protein sequence ID" value="RAV14204.1"/>
    <property type="molecule type" value="Genomic_DNA"/>
</dbReference>
<evidence type="ECO:0000256" key="1">
    <source>
        <dbReference type="ARBA" id="ARBA00022630"/>
    </source>
</evidence>
<reference evidence="7 8" key="1">
    <citation type="journal article" date="2009" name="Int. J. Syst. Evol. Microbiol.">
        <title>Paenibacillus contaminans sp. nov., isolated from a contaminated laboratory plate.</title>
        <authorList>
            <person name="Chou J.H."/>
            <person name="Lee J.H."/>
            <person name="Lin M.C."/>
            <person name="Chang P.S."/>
            <person name="Arun A.B."/>
            <person name="Young C.C."/>
            <person name="Chen W.M."/>
        </authorList>
    </citation>
    <scope>NUCLEOTIDE SEQUENCE [LARGE SCALE GENOMIC DNA]</scope>
    <source>
        <strain evidence="7 8">CKOBP-6</strain>
    </source>
</reference>
<name>A0A329M2T7_9BACL</name>
<evidence type="ECO:0000259" key="5">
    <source>
        <dbReference type="Pfam" id="PF02771"/>
    </source>
</evidence>
<sequence>MTNGPTGSGGRLDALLETIGKLADRFAGRAERYDKEALFPVQNIADLREAGYLALTVPARYGGLEASLYELVVLQERIARGDGATALSLGWHLTTIMELNVRRLWEEETFAKLCKDVVESGSLVNKLATEPSTGSPARGGRPQSTATRTENGWLLNGHKTFSTMGTELDYLIITAAIEGEEAIGEFLIRKGTPGIRFEATWDTLGMRGTRSDDMYMDNVEVSDEQLVHRIHKKTGLKTLGGWYLHIPSCYLGIAQAARDYAVRFAATYSTSSTNGPIRHLPNVRQLIGRIDLELLTARHLLHAVAKRWDTEPDARSGLGAELAAAKHVVTNTAVSVVDMAMRVAGGHSLHRSSPLERYYRDVRAGLHNPPADEITLNMLADRAFEAYDG</sequence>
<dbReference type="SUPFAM" id="SSF47203">
    <property type="entry name" value="Acyl-CoA dehydrogenase C-terminal domain-like"/>
    <property type="match status" value="1"/>
</dbReference>
<organism evidence="7 8">
    <name type="scientific">Paenibacillus contaminans</name>
    <dbReference type="NCBI Taxonomy" id="450362"/>
    <lineage>
        <taxon>Bacteria</taxon>
        <taxon>Bacillati</taxon>
        <taxon>Bacillota</taxon>
        <taxon>Bacilli</taxon>
        <taxon>Bacillales</taxon>
        <taxon>Paenibacillaceae</taxon>
        <taxon>Paenibacillus</taxon>
    </lineage>
</organism>
<proteinExistence type="predicted"/>
<feature type="domain" description="Acyl-CoA dehydrogenase C-terminal" evidence="6">
    <location>
        <begin position="249"/>
        <end position="365"/>
    </location>
</feature>
<dbReference type="InterPro" id="IPR037069">
    <property type="entry name" value="AcylCoA_DH/ox_N_sf"/>
</dbReference>
<comment type="caution">
    <text evidence="7">The sequence shown here is derived from an EMBL/GenBank/DDBJ whole genome shotgun (WGS) entry which is preliminary data.</text>
</comment>
<dbReference type="Pfam" id="PF02771">
    <property type="entry name" value="Acyl-CoA_dh_N"/>
    <property type="match status" value="1"/>
</dbReference>